<name>A0ABT0V1W0_9HYPH</name>
<evidence type="ECO:0000313" key="2">
    <source>
        <dbReference type="Proteomes" id="UP001155079"/>
    </source>
</evidence>
<reference evidence="1 2" key="1">
    <citation type="submission" date="2022-06" db="EMBL/GenBank/DDBJ databases">
        <authorList>
            <person name="Sun Q."/>
        </authorList>
    </citation>
    <scope>NUCLEOTIDE SEQUENCE [LARGE SCALE GENOMIC DNA]</scope>
    <source>
        <strain evidence="1 2">S153</strain>
    </source>
</reference>
<keyword evidence="2" id="KW-1185">Reference proteome</keyword>
<dbReference type="Proteomes" id="UP001155079">
    <property type="component" value="Unassembled WGS sequence"/>
</dbReference>
<sequence length="59" mass="6566">MSQIVNESERQQRLTALQDRLQQIRKAAADAGADQLEYLIALAIAEADDEIRANEAPSR</sequence>
<dbReference type="RefSeq" id="WP_250943695.1">
    <property type="nucleotide sequence ID" value="NZ_JAMQAY010000001.1"/>
</dbReference>
<organism evidence="1 2">
    <name type="scientific">Ciceribacter sichuanensis</name>
    <dbReference type="NCBI Taxonomy" id="2949647"/>
    <lineage>
        <taxon>Bacteria</taxon>
        <taxon>Pseudomonadati</taxon>
        <taxon>Pseudomonadota</taxon>
        <taxon>Alphaproteobacteria</taxon>
        <taxon>Hyphomicrobiales</taxon>
        <taxon>Rhizobiaceae</taxon>
        <taxon>Ciceribacter</taxon>
    </lineage>
</organism>
<proteinExistence type="predicted"/>
<evidence type="ECO:0000313" key="1">
    <source>
        <dbReference type="EMBL" id="MCM2399781.1"/>
    </source>
</evidence>
<gene>
    <name evidence="1" type="ORF">NBH20_01320</name>
</gene>
<dbReference type="EMBL" id="JAMQAY010000001">
    <property type="protein sequence ID" value="MCM2399781.1"/>
    <property type="molecule type" value="Genomic_DNA"/>
</dbReference>
<comment type="caution">
    <text evidence="1">The sequence shown here is derived from an EMBL/GenBank/DDBJ whole genome shotgun (WGS) entry which is preliminary data.</text>
</comment>
<protein>
    <submittedName>
        <fullName evidence="1">Uncharacterized protein</fullName>
    </submittedName>
</protein>
<accession>A0ABT0V1W0</accession>